<name>A0ABP6TDM2_9ACTN</name>
<comment type="caution">
    <text evidence="1">The sequence shown here is derived from an EMBL/GenBank/DDBJ whole genome shotgun (WGS) entry which is preliminary data.</text>
</comment>
<proteinExistence type="predicted"/>
<evidence type="ECO:0000313" key="2">
    <source>
        <dbReference type="Proteomes" id="UP001501455"/>
    </source>
</evidence>
<sequence length="77" mass="8159">MQPLPAVVDDVHRVALGGQSPGERQGEPLLVLHDQESHAVQGRKGKLKIPSGGFRLPSASVGEIGDVENEANREEPA</sequence>
<keyword evidence="2" id="KW-1185">Reference proteome</keyword>
<reference evidence="2" key="1">
    <citation type="journal article" date="2019" name="Int. J. Syst. Evol. Microbiol.">
        <title>The Global Catalogue of Microorganisms (GCM) 10K type strain sequencing project: providing services to taxonomists for standard genome sequencing and annotation.</title>
        <authorList>
            <consortium name="The Broad Institute Genomics Platform"/>
            <consortium name="The Broad Institute Genome Sequencing Center for Infectious Disease"/>
            <person name="Wu L."/>
            <person name="Ma J."/>
        </authorList>
    </citation>
    <scope>NUCLEOTIDE SEQUENCE [LARGE SCALE GENOMIC DNA]</scope>
    <source>
        <strain evidence="2">JCM 4816</strain>
    </source>
</reference>
<organism evidence="1 2">
    <name type="scientific">Streptomyces prasinosporus</name>
    <dbReference type="NCBI Taxonomy" id="68256"/>
    <lineage>
        <taxon>Bacteria</taxon>
        <taxon>Bacillati</taxon>
        <taxon>Actinomycetota</taxon>
        <taxon>Actinomycetes</taxon>
        <taxon>Kitasatosporales</taxon>
        <taxon>Streptomycetaceae</taxon>
        <taxon>Streptomyces</taxon>
        <taxon>Streptomyces albogriseolus group</taxon>
    </lineage>
</organism>
<accession>A0ABP6TDM2</accession>
<evidence type="ECO:0000313" key="1">
    <source>
        <dbReference type="EMBL" id="GAA3493255.1"/>
    </source>
</evidence>
<dbReference type="Proteomes" id="UP001501455">
    <property type="component" value="Unassembled WGS sequence"/>
</dbReference>
<gene>
    <name evidence="1" type="ORF">GCM10019016_003540</name>
</gene>
<protein>
    <submittedName>
        <fullName evidence="1">Uncharacterized protein</fullName>
    </submittedName>
</protein>
<dbReference type="EMBL" id="BAAAXF010000007">
    <property type="protein sequence ID" value="GAA3493255.1"/>
    <property type="molecule type" value="Genomic_DNA"/>
</dbReference>